<gene>
    <name evidence="2" type="ORF">ASIM_LOCUS14564</name>
</gene>
<dbReference type="AlphaFoldDB" id="A0A0M3K2K3"/>
<evidence type="ECO:0000259" key="1">
    <source>
        <dbReference type="Pfam" id="PF07035"/>
    </source>
</evidence>
<proteinExistence type="predicted"/>
<dbReference type="InterPro" id="IPR009755">
    <property type="entry name" value="RMC1_C"/>
</dbReference>
<dbReference type="GO" id="GO:0031902">
    <property type="term" value="C:late endosome membrane"/>
    <property type="evidence" value="ECO:0007669"/>
    <property type="project" value="TreeGrafter"/>
</dbReference>
<reference evidence="4" key="1">
    <citation type="submission" date="2017-02" db="UniProtKB">
        <authorList>
            <consortium name="WormBaseParasite"/>
        </authorList>
    </citation>
    <scope>IDENTIFICATION</scope>
</reference>
<evidence type="ECO:0000313" key="3">
    <source>
        <dbReference type="Proteomes" id="UP000267096"/>
    </source>
</evidence>
<sequence>MSITITRSDRVMSEYRGEIPLYSPSWVIFTPNLIVDASIGIFSTISMYPESAESSFVNQLFATIVEPYAQRLIAPLKYNEGINKYTLVADAYEPLVIDQSDMFRGVFLPANESATIDKQQFIQTMLHYLLCLQENNIDVEPYFLNEILVPTMVNAGELNRLQQLLHYRVIPDAKQLVRAFDIIAVLSNTIGYKRSYSELIGFVNRKAFQLLSYEAKHAPLIQLAVDMLARLGTAAEEIVEVLLSRGQLIDAIRFLDSLSPSEKVNSMKLIEHAWKQNRQIRFAVFSYFQNHTTRSTYNNFTNSEQYDDYLRRFKTLFTNDELEVAKRDSQFGVVVPE</sequence>
<dbReference type="PANTHER" id="PTHR12897">
    <property type="entry name" value="COLON CANCER-ASSOCIATED PROTEIN MIC1"/>
    <property type="match status" value="1"/>
</dbReference>
<evidence type="ECO:0000313" key="2">
    <source>
        <dbReference type="EMBL" id="VDK52769.1"/>
    </source>
</evidence>
<dbReference type="Proteomes" id="UP000267096">
    <property type="component" value="Unassembled WGS sequence"/>
</dbReference>
<accession>A0A0M3K2K3</accession>
<protein>
    <submittedName>
        <fullName evidence="4">Mic1 domain-containing protein</fullName>
    </submittedName>
</protein>
<dbReference type="OrthoDB" id="26384at2759"/>
<dbReference type="EMBL" id="UYRR01031816">
    <property type="protein sequence ID" value="VDK52769.1"/>
    <property type="molecule type" value="Genomic_DNA"/>
</dbReference>
<organism evidence="4">
    <name type="scientific">Anisakis simplex</name>
    <name type="common">Herring worm</name>
    <dbReference type="NCBI Taxonomy" id="6269"/>
    <lineage>
        <taxon>Eukaryota</taxon>
        <taxon>Metazoa</taxon>
        <taxon>Ecdysozoa</taxon>
        <taxon>Nematoda</taxon>
        <taxon>Chromadorea</taxon>
        <taxon>Rhabditida</taxon>
        <taxon>Spirurina</taxon>
        <taxon>Ascaridomorpha</taxon>
        <taxon>Ascaridoidea</taxon>
        <taxon>Anisakidae</taxon>
        <taxon>Anisakis</taxon>
        <taxon>Anisakis simplex complex</taxon>
    </lineage>
</organism>
<dbReference type="WBParaSite" id="ASIM_0001515201-mRNA-1">
    <property type="protein sequence ID" value="ASIM_0001515201-mRNA-1"/>
    <property type="gene ID" value="ASIM_0001515201"/>
</dbReference>
<dbReference type="GO" id="GO:0005765">
    <property type="term" value="C:lysosomal membrane"/>
    <property type="evidence" value="ECO:0007669"/>
    <property type="project" value="TreeGrafter"/>
</dbReference>
<feature type="domain" description="Mic1" evidence="1">
    <location>
        <begin position="52"/>
        <end position="176"/>
    </location>
</feature>
<dbReference type="InterPro" id="IPR040371">
    <property type="entry name" value="RMC1"/>
</dbReference>
<keyword evidence="3" id="KW-1185">Reference proteome</keyword>
<dbReference type="PANTHER" id="PTHR12897:SF4">
    <property type="entry name" value="REGULATOR OF MON1-CCZ1 COMPLEX"/>
    <property type="match status" value="1"/>
</dbReference>
<dbReference type="GO" id="GO:0010506">
    <property type="term" value="P:regulation of autophagy"/>
    <property type="evidence" value="ECO:0007669"/>
    <property type="project" value="InterPro"/>
</dbReference>
<dbReference type="GO" id="GO:0035658">
    <property type="term" value="C:Mon1-Ccz1 complex"/>
    <property type="evidence" value="ECO:0007669"/>
    <property type="project" value="InterPro"/>
</dbReference>
<evidence type="ECO:0000313" key="4">
    <source>
        <dbReference type="WBParaSite" id="ASIM_0001515201-mRNA-1"/>
    </source>
</evidence>
<feature type="domain" description="Mic1" evidence="1">
    <location>
        <begin position="207"/>
        <end position="296"/>
    </location>
</feature>
<dbReference type="Pfam" id="PF07035">
    <property type="entry name" value="RMC1_C"/>
    <property type="match status" value="2"/>
</dbReference>
<reference evidence="2 3" key="2">
    <citation type="submission" date="2018-11" db="EMBL/GenBank/DDBJ databases">
        <authorList>
            <consortium name="Pathogen Informatics"/>
        </authorList>
    </citation>
    <scope>NUCLEOTIDE SEQUENCE [LARGE SCALE GENOMIC DNA]</scope>
</reference>
<name>A0A0M3K2K3_ANISI</name>